<reference evidence="6 7" key="1">
    <citation type="submission" date="2022-10" db="EMBL/GenBank/DDBJ databases">
        <title>Sphingomonas sp.</title>
        <authorList>
            <person name="Jin C."/>
        </authorList>
    </citation>
    <scope>NUCLEOTIDE SEQUENCE [LARGE SCALE GENOMIC DNA]</scope>
    <source>
        <strain evidence="6 7">BN140010</strain>
    </source>
</reference>
<keyword evidence="7" id="KW-1185">Reference proteome</keyword>
<dbReference type="RefSeq" id="WP_264881685.1">
    <property type="nucleotide sequence ID" value="NZ_JAPDOB010000001.1"/>
</dbReference>
<comment type="similarity">
    <text evidence="2">Belongs to the virb1 family.</text>
</comment>
<feature type="domain" description="Transglycosylase SLT" evidence="5">
    <location>
        <begin position="415"/>
        <end position="515"/>
    </location>
</feature>
<dbReference type="Gene3D" id="1.10.530.10">
    <property type="match status" value="1"/>
</dbReference>
<dbReference type="SUPFAM" id="SSF48435">
    <property type="entry name" value="Bacterial muramidases"/>
    <property type="match status" value="1"/>
</dbReference>
<evidence type="ECO:0000256" key="1">
    <source>
        <dbReference type="ARBA" id="ARBA00007734"/>
    </source>
</evidence>
<evidence type="ECO:0000256" key="2">
    <source>
        <dbReference type="ARBA" id="ARBA00009387"/>
    </source>
</evidence>
<organism evidence="6 7">
    <name type="scientific">Sphingomonas arvum</name>
    <dbReference type="NCBI Taxonomy" id="2992113"/>
    <lineage>
        <taxon>Bacteria</taxon>
        <taxon>Pseudomonadati</taxon>
        <taxon>Pseudomonadota</taxon>
        <taxon>Alphaproteobacteria</taxon>
        <taxon>Sphingomonadales</taxon>
        <taxon>Sphingomonadaceae</taxon>
        <taxon>Sphingomonas</taxon>
    </lineage>
</organism>
<evidence type="ECO:0000313" key="7">
    <source>
        <dbReference type="Proteomes" id="UP001526246"/>
    </source>
</evidence>
<feature type="region of interest" description="Disordered" evidence="4">
    <location>
        <begin position="18"/>
        <end position="47"/>
    </location>
</feature>
<dbReference type="EMBL" id="JAPDOB010000001">
    <property type="protein sequence ID" value="MCW3797435.1"/>
    <property type="molecule type" value="Genomic_DNA"/>
</dbReference>
<comment type="caution">
    <text evidence="6">The sequence shown here is derived from an EMBL/GenBank/DDBJ whole genome shotgun (WGS) entry which is preliminary data.</text>
</comment>
<name>A0ABT3JED9_9SPHN</name>
<dbReference type="PANTHER" id="PTHR37423">
    <property type="entry name" value="SOLUBLE LYTIC MUREIN TRANSGLYCOSYLASE-RELATED"/>
    <property type="match status" value="1"/>
</dbReference>
<gene>
    <name evidence="6" type="ORF">OMW55_06410</name>
</gene>
<proteinExistence type="inferred from homology"/>
<comment type="similarity">
    <text evidence="1">Belongs to the transglycosylase Slt family.</text>
</comment>
<dbReference type="Pfam" id="PF01464">
    <property type="entry name" value="SLT"/>
    <property type="match status" value="1"/>
</dbReference>
<evidence type="ECO:0000313" key="6">
    <source>
        <dbReference type="EMBL" id="MCW3797435.1"/>
    </source>
</evidence>
<dbReference type="Proteomes" id="UP001526246">
    <property type="component" value="Unassembled WGS sequence"/>
</dbReference>
<sequence>MSVFHAFAAVLAVQAQPGDPLAPLPPTTSQNEPSDATPAEQPRPAPPVAVVVAPRDWRGVFDAIRSSQWSAAQLGIATLPAGPLAPVAKAELYTAKGSPKVSLDALLDLLIEAPDLPKADQIQRMAEARGGIDTPRIAPRYPLVQIGAAPRRIRARPIVGEPEADRLRTDMDAYVKADDALSAEALFNSRALLLSPEARAEAAQRLAWIYYVRGEDANARRVADFGRAGATGEWAVQAAWVSGLAAWRQNDCVSSTQLFRIVGAGATEPSLRAGGLYWAARSAMACRRPAEVNPLMRAAANMPETFYGMLARRTLGMDTRLAPMPEAVDPRVEAQPNIRRALELARIGERDLAGQFLRFQARIGRPADQPSLVALARRLDLAATQHYLAHFGQPGARVAPAARYPRPNWTPRGGWRIDPALALAHSLQESSFRAEAISPAGAVGLMQVVPATMTLLARIGNVPPGDLRDPATNIEFGQRWIEAMRRRPETQGQLPKVIASYNAGSLPVGRWQVNDRGDPLLWMESVPYWETRFYVPTVLRNMWVYEQLAGQPTPTLTQMAQHKWPAFPVAQGTYTAQAR</sequence>
<accession>A0ABT3JED9</accession>
<dbReference type="PANTHER" id="PTHR37423:SF2">
    <property type="entry name" value="MEMBRANE-BOUND LYTIC MUREIN TRANSGLYCOSYLASE C"/>
    <property type="match status" value="1"/>
</dbReference>
<dbReference type="InterPro" id="IPR008258">
    <property type="entry name" value="Transglycosylase_SLT_dom_1"/>
</dbReference>
<dbReference type="InterPro" id="IPR023346">
    <property type="entry name" value="Lysozyme-like_dom_sf"/>
</dbReference>
<evidence type="ECO:0000256" key="3">
    <source>
        <dbReference type="ARBA" id="ARBA00022729"/>
    </source>
</evidence>
<evidence type="ECO:0000256" key="4">
    <source>
        <dbReference type="SAM" id="MobiDB-lite"/>
    </source>
</evidence>
<evidence type="ECO:0000259" key="5">
    <source>
        <dbReference type="Pfam" id="PF01464"/>
    </source>
</evidence>
<dbReference type="CDD" id="cd13401">
    <property type="entry name" value="Slt70-like"/>
    <property type="match status" value="1"/>
</dbReference>
<protein>
    <submittedName>
        <fullName evidence="6">Lytic transglycosylase domain-containing protein</fullName>
    </submittedName>
</protein>
<dbReference type="InterPro" id="IPR008939">
    <property type="entry name" value="Lytic_TGlycosylase_superhlx_U"/>
</dbReference>
<keyword evidence="3" id="KW-0732">Signal</keyword>
<dbReference type="SUPFAM" id="SSF53955">
    <property type="entry name" value="Lysozyme-like"/>
    <property type="match status" value="1"/>
</dbReference>